<dbReference type="AlphaFoldDB" id="A0A7W4J446"/>
<organism evidence="3 4">
    <name type="scientific">Gluconacetobacter asukensis</name>
    <dbReference type="NCBI Taxonomy" id="1017181"/>
    <lineage>
        <taxon>Bacteria</taxon>
        <taxon>Pseudomonadati</taxon>
        <taxon>Pseudomonadota</taxon>
        <taxon>Alphaproteobacteria</taxon>
        <taxon>Acetobacterales</taxon>
        <taxon>Acetobacteraceae</taxon>
        <taxon>Gluconacetobacter</taxon>
    </lineage>
</organism>
<dbReference type="InterPro" id="IPR000468">
    <property type="entry name" value="Barstar"/>
</dbReference>
<protein>
    <submittedName>
        <fullName evidence="3">Barstar family protein</fullName>
    </submittedName>
</protein>
<dbReference type="RefSeq" id="WP_182980730.1">
    <property type="nucleotide sequence ID" value="NZ_BAABGB010000039.1"/>
</dbReference>
<dbReference type="Gene3D" id="3.30.370.10">
    <property type="entry name" value="Barstar-like"/>
    <property type="match status" value="1"/>
</dbReference>
<proteinExistence type="inferred from homology"/>
<reference evidence="3 4" key="1">
    <citation type="submission" date="2020-04" db="EMBL/GenBank/DDBJ databases">
        <title>Description of novel Gluconacetobacter.</title>
        <authorList>
            <person name="Sombolestani A."/>
        </authorList>
    </citation>
    <scope>NUCLEOTIDE SEQUENCE [LARGE SCALE GENOMIC DNA]</scope>
    <source>
        <strain evidence="3 4">LMG 27724</strain>
    </source>
</reference>
<dbReference type="SUPFAM" id="SSF52038">
    <property type="entry name" value="Barstar-related"/>
    <property type="match status" value="1"/>
</dbReference>
<evidence type="ECO:0000313" key="3">
    <source>
        <dbReference type="EMBL" id="MBB2174276.1"/>
    </source>
</evidence>
<dbReference type="EMBL" id="JABEQE010000044">
    <property type="protein sequence ID" value="MBB2174276.1"/>
    <property type="molecule type" value="Genomic_DNA"/>
</dbReference>
<feature type="domain" description="Barstar (barnase inhibitor)" evidence="2">
    <location>
        <begin position="28"/>
        <end position="112"/>
    </location>
</feature>
<sequence>MTREIPFIYEKTPKYYRQKGAFVVFLPPHIETKSSLLNSLSSSFGFPKYFGFNWDALFDLFRDFSWISARNIVLVHVDLPNLSPEEMKIYLRLLSDSVHDWRPDETHRFDVVFSEADKENIERLL</sequence>
<dbReference type="Pfam" id="PF01337">
    <property type="entry name" value="Barstar"/>
    <property type="match status" value="1"/>
</dbReference>
<name>A0A7W4J446_9PROT</name>
<comment type="similarity">
    <text evidence="1">Belongs to the barstar family.</text>
</comment>
<evidence type="ECO:0000256" key="1">
    <source>
        <dbReference type="ARBA" id="ARBA00006845"/>
    </source>
</evidence>
<dbReference type="Proteomes" id="UP000577891">
    <property type="component" value="Unassembled WGS sequence"/>
</dbReference>
<accession>A0A7W4J446</accession>
<gene>
    <name evidence="3" type="ORF">HLH35_19630</name>
</gene>
<keyword evidence="4" id="KW-1185">Reference proteome</keyword>
<evidence type="ECO:0000259" key="2">
    <source>
        <dbReference type="Pfam" id="PF01337"/>
    </source>
</evidence>
<evidence type="ECO:0000313" key="4">
    <source>
        <dbReference type="Proteomes" id="UP000577891"/>
    </source>
</evidence>
<comment type="caution">
    <text evidence="3">The sequence shown here is derived from an EMBL/GenBank/DDBJ whole genome shotgun (WGS) entry which is preliminary data.</text>
</comment>
<dbReference type="InterPro" id="IPR035905">
    <property type="entry name" value="Barstar-like_sf"/>
</dbReference>